<organism evidence="2 3">
    <name type="scientific">Legionella londiniensis</name>
    <dbReference type="NCBI Taxonomy" id="45068"/>
    <lineage>
        <taxon>Bacteria</taxon>
        <taxon>Pseudomonadati</taxon>
        <taxon>Pseudomonadota</taxon>
        <taxon>Gammaproteobacteria</taxon>
        <taxon>Legionellales</taxon>
        <taxon>Legionellaceae</taxon>
        <taxon>Legionella</taxon>
    </lineage>
</organism>
<dbReference type="Proteomes" id="UP000054997">
    <property type="component" value="Unassembled WGS sequence"/>
</dbReference>
<dbReference type="PATRIC" id="fig|45068.5.peg.2199"/>
<dbReference type="AlphaFoldDB" id="A0A0W0VI99"/>
<keyword evidence="3" id="KW-1185">Reference proteome</keyword>
<dbReference type="EMBL" id="LNYK01000033">
    <property type="protein sequence ID" value="KTD19848.1"/>
    <property type="molecule type" value="Genomic_DNA"/>
</dbReference>
<feature type="region of interest" description="Disordered" evidence="1">
    <location>
        <begin position="43"/>
        <end position="66"/>
    </location>
</feature>
<gene>
    <name evidence="2" type="ORF">Llon_2020</name>
</gene>
<dbReference type="RefSeq" id="WP_131754673.1">
    <property type="nucleotide sequence ID" value="NZ_CAAAHZ010000022.1"/>
</dbReference>
<proteinExistence type="predicted"/>
<accession>A0A0W0VI99</accession>
<name>A0A0W0VI99_9GAMM</name>
<comment type="caution">
    <text evidence="2">The sequence shown here is derived from an EMBL/GenBank/DDBJ whole genome shotgun (WGS) entry which is preliminary data.</text>
</comment>
<feature type="compositionally biased region" description="Low complexity" evidence="1">
    <location>
        <begin position="43"/>
        <end position="57"/>
    </location>
</feature>
<evidence type="ECO:0000256" key="1">
    <source>
        <dbReference type="SAM" id="MobiDB-lite"/>
    </source>
</evidence>
<evidence type="ECO:0000313" key="3">
    <source>
        <dbReference type="Proteomes" id="UP000054997"/>
    </source>
</evidence>
<dbReference type="STRING" id="45068.Llon_2020"/>
<protein>
    <submittedName>
        <fullName evidence="2">Uncharacterized protein</fullName>
    </submittedName>
</protein>
<evidence type="ECO:0000313" key="2">
    <source>
        <dbReference type="EMBL" id="KTD19848.1"/>
    </source>
</evidence>
<sequence length="66" mass="7684">MEEKDFPQTIEGCHKLLKQFIEITKTLTIHIDKLEEENKALKELLNNNSSNSSLSPSLDKKKEEKR</sequence>
<reference evidence="2 3" key="1">
    <citation type="submission" date="2015-11" db="EMBL/GenBank/DDBJ databases">
        <title>Genomic analysis of 38 Legionella species identifies large and diverse effector repertoires.</title>
        <authorList>
            <person name="Burstein D."/>
            <person name="Amaro F."/>
            <person name="Zusman T."/>
            <person name="Lifshitz Z."/>
            <person name="Cohen O."/>
            <person name="Gilbert J.A."/>
            <person name="Pupko T."/>
            <person name="Shuman H.A."/>
            <person name="Segal G."/>
        </authorList>
    </citation>
    <scope>NUCLEOTIDE SEQUENCE [LARGE SCALE GENOMIC DNA]</scope>
    <source>
        <strain evidence="2 3">ATCC 49505</strain>
    </source>
</reference>